<comment type="similarity">
    <text evidence="2">Belongs to the bacterial solute-binding protein 5 family.</text>
</comment>
<dbReference type="AlphaFoldDB" id="A0A0K2LF64"/>
<gene>
    <name evidence="8" type="ORF">JP39_11540</name>
</gene>
<dbReference type="FunFam" id="3.90.76.10:FF:000001">
    <property type="entry name" value="Oligopeptide ABC transporter substrate-binding protein"/>
    <property type="match status" value="1"/>
</dbReference>
<dbReference type="PANTHER" id="PTHR30290">
    <property type="entry name" value="PERIPLASMIC BINDING COMPONENT OF ABC TRANSPORTER"/>
    <property type="match status" value="1"/>
</dbReference>
<dbReference type="CDD" id="cd08504">
    <property type="entry name" value="PBP2_OppA"/>
    <property type="match status" value="1"/>
</dbReference>
<dbReference type="SUPFAM" id="SSF53850">
    <property type="entry name" value="Periplasmic binding protein-like II"/>
    <property type="match status" value="1"/>
</dbReference>
<sequence length="545" mass="61346">MNFKKKYFLALLPIFLFALVLSGCGNSTEKDNKNTLSISSSDVIATMDSSMNTDVIGAQGLTDTMEGLYRFDGGTLKPAIAKSIVKPTNNGKTYTYHLKKTVWSNGKPVRAQDFVYAWRRTVDPKTASQYAYIYSGIKNADAINSGKKPVNTLGIKALDDYTLQITLENAIPYFNTLMASSTFFPQYKPAVEKAGKQYGLKSKGMVFNGPFKLVNWTVSNNSWTEVKNDKYWNAKIVKLDKVKYYVVKDNNTGLNLYDANRINRLQKISGDTARQVSNYKTFSNDKLAATFYFELNQKKYPFFRNKKIRQAISMSINRKQLTDNVLGKTAGVDNTVVPAGMSFNPETKKDFTKEAALKAPGKYSEYNPKLARKLWKEGLKETGQKNLNFTILGDDTDGAKKQNEYLQGQLEKNLPGLNISLQNVPFKSRLNKSMTGDFDIVVTAWNADFPDPVTFLDLFTTNNPQNDGKYSNKEYDALIKKSKTTDATDPEARWQDLLQAAALLTEDQGAVPLYQTYQANLTRENVKNYRITPNGSYNLATVYKK</sequence>
<feature type="chain" id="PRO_5038390882" evidence="6">
    <location>
        <begin position="23"/>
        <end position="545"/>
    </location>
</feature>
<keyword evidence="5" id="KW-0571">Peptide transport</keyword>
<dbReference type="InterPro" id="IPR000914">
    <property type="entry name" value="SBP_5_dom"/>
</dbReference>
<dbReference type="Proteomes" id="UP000061546">
    <property type="component" value="Chromosome"/>
</dbReference>
<dbReference type="InterPro" id="IPR030678">
    <property type="entry name" value="Peptide/Ni-bd"/>
</dbReference>
<evidence type="ECO:0000313" key="8">
    <source>
        <dbReference type="EMBL" id="ALB29939.1"/>
    </source>
</evidence>
<dbReference type="Gene3D" id="3.90.76.10">
    <property type="entry name" value="Dipeptide-binding Protein, Domain 1"/>
    <property type="match status" value="1"/>
</dbReference>
<keyword evidence="3" id="KW-0813">Transport</keyword>
<keyword evidence="9" id="KW-1185">Reference proteome</keyword>
<dbReference type="EMBL" id="CP012559">
    <property type="protein sequence ID" value="ALB29939.1"/>
    <property type="molecule type" value="Genomic_DNA"/>
</dbReference>
<evidence type="ECO:0000256" key="4">
    <source>
        <dbReference type="ARBA" id="ARBA00022729"/>
    </source>
</evidence>
<dbReference type="FunFam" id="3.10.105.10:FF:000001">
    <property type="entry name" value="Oligopeptide ABC transporter, oligopeptide-binding protein"/>
    <property type="match status" value="1"/>
</dbReference>
<keyword evidence="5" id="KW-0653">Protein transport</keyword>
<dbReference type="GO" id="GO:0030288">
    <property type="term" value="C:outer membrane-bounded periplasmic space"/>
    <property type="evidence" value="ECO:0007669"/>
    <property type="project" value="UniProtKB-ARBA"/>
</dbReference>
<reference evidence="8 9" key="1">
    <citation type="submission" date="2015-08" db="EMBL/GenBank/DDBJ databases">
        <title>Genomic sequence of Lactobacillus heilongjiangensis DSM 28069, isolated from Chinese traditional pickle.</title>
        <authorList>
            <person name="Jiang X."/>
            <person name="Zheng B."/>
            <person name="Cheng H."/>
        </authorList>
    </citation>
    <scope>NUCLEOTIDE SEQUENCE [LARGE SCALE GENOMIC DNA]</scope>
    <source>
        <strain evidence="8 9">DSM 28069</strain>
    </source>
</reference>
<evidence type="ECO:0000313" key="9">
    <source>
        <dbReference type="Proteomes" id="UP000061546"/>
    </source>
</evidence>
<dbReference type="OrthoDB" id="403896at2"/>
<evidence type="ECO:0000256" key="3">
    <source>
        <dbReference type="ARBA" id="ARBA00022448"/>
    </source>
</evidence>
<evidence type="ECO:0000256" key="2">
    <source>
        <dbReference type="ARBA" id="ARBA00005695"/>
    </source>
</evidence>
<dbReference type="KEGG" id="lhi:JP39_11540"/>
<feature type="domain" description="Solute-binding protein family 5" evidence="7">
    <location>
        <begin position="76"/>
        <end position="466"/>
    </location>
</feature>
<protein>
    <submittedName>
        <fullName evidence="8">Peptide ABC transporter substrate-binding protein</fullName>
    </submittedName>
</protein>
<dbReference type="PROSITE" id="PS51257">
    <property type="entry name" value="PROKAR_LIPOPROTEIN"/>
    <property type="match status" value="1"/>
</dbReference>
<evidence type="ECO:0000256" key="1">
    <source>
        <dbReference type="ARBA" id="ARBA00004196"/>
    </source>
</evidence>
<dbReference type="Gene3D" id="3.40.190.10">
    <property type="entry name" value="Periplasmic binding protein-like II"/>
    <property type="match status" value="1"/>
</dbReference>
<evidence type="ECO:0000256" key="6">
    <source>
        <dbReference type="SAM" id="SignalP"/>
    </source>
</evidence>
<dbReference type="GO" id="GO:0015833">
    <property type="term" value="P:peptide transport"/>
    <property type="evidence" value="ECO:0007669"/>
    <property type="project" value="UniProtKB-KW"/>
</dbReference>
<dbReference type="PIRSF" id="PIRSF002741">
    <property type="entry name" value="MppA"/>
    <property type="match status" value="1"/>
</dbReference>
<dbReference type="GO" id="GO:0043190">
    <property type="term" value="C:ATP-binding cassette (ABC) transporter complex"/>
    <property type="evidence" value="ECO:0007669"/>
    <property type="project" value="InterPro"/>
</dbReference>
<evidence type="ECO:0000259" key="7">
    <source>
        <dbReference type="Pfam" id="PF00496"/>
    </source>
</evidence>
<dbReference type="GO" id="GO:1904680">
    <property type="term" value="F:peptide transmembrane transporter activity"/>
    <property type="evidence" value="ECO:0007669"/>
    <property type="project" value="TreeGrafter"/>
</dbReference>
<dbReference type="Gene3D" id="3.10.105.10">
    <property type="entry name" value="Dipeptide-binding Protein, Domain 3"/>
    <property type="match status" value="1"/>
</dbReference>
<keyword evidence="4 6" id="KW-0732">Signal</keyword>
<evidence type="ECO:0000256" key="5">
    <source>
        <dbReference type="ARBA" id="ARBA00022856"/>
    </source>
</evidence>
<name>A0A0K2LF64_9LACO</name>
<dbReference type="PANTHER" id="PTHR30290:SF10">
    <property type="entry name" value="PERIPLASMIC OLIGOPEPTIDE-BINDING PROTEIN-RELATED"/>
    <property type="match status" value="1"/>
</dbReference>
<feature type="signal peptide" evidence="6">
    <location>
        <begin position="1"/>
        <end position="22"/>
    </location>
</feature>
<comment type="subcellular location">
    <subcellularLocation>
        <location evidence="1">Cell envelope</location>
    </subcellularLocation>
</comment>
<dbReference type="Pfam" id="PF00496">
    <property type="entry name" value="SBP_bac_5"/>
    <property type="match status" value="1"/>
</dbReference>
<accession>A0A0K2LF64</accession>
<dbReference type="STRING" id="1074467.JP39_11540"/>
<dbReference type="InterPro" id="IPR039424">
    <property type="entry name" value="SBP_5"/>
</dbReference>
<proteinExistence type="inferred from homology"/>
<organism evidence="8 9">
    <name type="scientific">Companilactobacillus heilongjiangensis</name>
    <dbReference type="NCBI Taxonomy" id="1074467"/>
    <lineage>
        <taxon>Bacteria</taxon>
        <taxon>Bacillati</taxon>
        <taxon>Bacillota</taxon>
        <taxon>Bacilli</taxon>
        <taxon>Lactobacillales</taxon>
        <taxon>Lactobacillaceae</taxon>
        <taxon>Companilactobacillus</taxon>
    </lineage>
</organism>
<dbReference type="RefSeq" id="WP_041500330.1">
    <property type="nucleotide sequence ID" value="NZ_BJDV01000003.1"/>
</dbReference>